<dbReference type="Proteomes" id="UP000324800">
    <property type="component" value="Unassembled WGS sequence"/>
</dbReference>
<gene>
    <name evidence="1" type="ORF">EZS28_034402</name>
</gene>
<proteinExistence type="predicted"/>
<reference evidence="1 2" key="1">
    <citation type="submission" date="2019-03" db="EMBL/GenBank/DDBJ databases">
        <title>Single cell metagenomics reveals metabolic interactions within the superorganism composed of flagellate Streblomastix strix and complex community of Bacteroidetes bacteria on its surface.</title>
        <authorList>
            <person name="Treitli S.C."/>
            <person name="Kolisko M."/>
            <person name="Husnik F."/>
            <person name="Keeling P."/>
            <person name="Hampl V."/>
        </authorList>
    </citation>
    <scope>NUCLEOTIDE SEQUENCE [LARGE SCALE GENOMIC DNA]</scope>
    <source>
        <strain evidence="1">ST1C</strain>
    </source>
</reference>
<evidence type="ECO:0000313" key="1">
    <source>
        <dbReference type="EMBL" id="KAA6370070.1"/>
    </source>
</evidence>
<evidence type="ECO:0000313" key="2">
    <source>
        <dbReference type="Proteomes" id="UP000324800"/>
    </source>
</evidence>
<dbReference type="AlphaFoldDB" id="A0A5J4UJA6"/>
<organism evidence="1 2">
    <name type="scientific">Streblomastix strix</name>
    <dbReference type="NCBI Taxonomy" id="222440"/>
    <lineage>
        <taxon>Eukaryota</taxon>
        <taxon>Metamonada</taxon>
        <taxon>Preaxostyla</taxon>
        <taxon>Oxymonadida</taxon>
        <taxon>Streblomastigidae</taxon>
        <taxon>Streblomastix</taxon>
    </lineage>
</organism>
<accession>A0A5J4UJA6</accession>
<dbReference type="EMBL" id="SNRW01015753">
    <property type="protein sequence ID" value="KAA6370070.1"/>
    <property type="molecule type" value="Genomic_DNA"/>
</dbReference>
<comment type="caution">
    <text evidence="1">The sequence shown here is derived from an EMBL/GenBank/DDBJ whole genome shotgun (WGS) entry which is preliminary data.</text>
</comment>
<name>A0A5J4UJA6_9EUKA</name>
<sequence>MALIFFTQLLSSPPVQHVEQFARKGIEFVENCMAMARARVKLQFDYEIEILLRVGTIESHQSKKTRKTRMNCILRDFRSNFRKSTDRKAQGCRSDGSKMMNLIKCTRTRIDMWYKYQAKKWLCNRVVLSRCASLLESFFNRQQGWYRYYCTAWKVVTPKGKIKLENDKQFADVMAELIDAQHTKLMAMVDMIEGMDNLDEIAHVYAIICVTVNAVAQLRKRINEQREL</sequence>
<protein>
    <submittedName>
        <fullName evidence="1">Uncharacterized protein</fullName>
    </submittedName>
</protein>